<accession>A0A6A5ZLJ2</accession>
<evidence type="ECO:0000313" key="3">
    <source>
        <dbReference type="EMBL" id="KAF2119101.1"/>
    </source>
</evidence>
<dbReference type="Proteomes" id="UP000799770">
    <property type="component" value="Unassembled WGS sequence"/>
</dbReference>
<feature type="domain" description="Ubiquitin 3 binding protein But2 C-terminal" evidence="2">
    <location>
        <begin position="24"/>
        <end position="170"/>
    </location>
</feature>
<keyword evidence="1" id="KW-0732">Signal</keyword>
<organism evidence="3 4">
    <name type="scientific">Lophiotrema nucula</name>
    <dbReference type="NCBI Taxonomy" id="690887"/>
    <lineage>
        <taxon>Eukaryota</taxon>
        <taxon>Fungi</taxon>
        <taxon>Dikarya</taxon>
        <taxon>Ascomycota</taxon>
        <taxon>Pezizomycotina</taxon>
        <taxon>Dothideomycetes</taxon>
        <taxon>Pleosporomycetidae</taxon>
        <taxon>Pleosporales</taxon>
        <taxon>Lophiotremataceae</taxon>
        <taxon>Lophiotrema</taxon>
    </lineage>
</organism>
<feature type="chain" id="PRO_5025454098" evidence="1">
    <location>
        <begin position="20"/>
        <end position="183"/>
    </location>
</feature>
<sequence>MRFFLLAPVLFGLSTMAQGLIDRQFPHLMVPIKQDAPSTVFGTVFTAEVSQVQGGGSRVLTEFIFDVPPHDATDCRLNFFINKDSPHAIWGDGDFYMHVHLLNGIPDKTKDTWNSHPGTGRLVATIKVTTDNQASIVDGGAVPCYKDETANFIITPADPAKYGGFNWFELDKPLHGLTYEMYK</sequence>
<evidence type="ECO:0000256" key="1">
    <source>
        <dbReference type="SAM" id="SignalP"/>
    </source>
</evidence>
<dbReference type="PANTHER" id="PTHR39613:SF1">
    <property type="entry name" value="ANCHORED CELL WALL PROTEIN, PUTATIVE (AFU_ORTHOLOGUE AFUA_4G08960)-RELATED"/>
    <property type="match status" value="1"/>
</dbReference>
<name>A0A6A5ZLJ2_9PLEO</name>
<dbReference type="InterPro" id="IPR018620">
    <property type="entry name" value="Ubiquitin3-bd_protein_But2_C"/>
</dbReference>
<gene>
    <name evidence="3" type="ORF">BDV96DRAFT_541532</name>
</gene>
<feature type="signal peptide" evidence="1">
    <location>
        <begin position="1"/>
        <end position="19"/>
    </location>
</feature>
<evidence type="ECO:0000259" key="2">
    <source>
        <dbReference type="Pfam" id="PF09792"/>
    </source>
</evidence>
<dbReference type="EMBL" id="ML977316">
    <property type="protein sequence ID" value="KAF2119101.1"/>
    <property type="molecule type" value="Genomic_DNA"/>
</dbReference>
<proteinExistence type="predicted"/>
<keyword evidence="4" id="KW-1185">Reference proteome</keyword>
<dbReference type="OrthoDB" id="4657524at2759"/>
<dbReference type="PANTHER" id="PTHR39613">
    <property type="entry name" value="ANCHORED CELL WALL PROTEIN, PUTATIVE (AFU_ORTHOLOGUE AFUA_4G08960)-RELATED"/>
    <property type="match status" value="1"/>
</dbReference>
<dbReference type="Pfam" id="PF09792">
    <property type="entry name" value="But2"/>
    <property type="match status" value="1"/>
</dbReference>
<dbReference type="AlphaFoldDB" id="A0A6A5ZLJ2"/>
<reference evidence="3" key="1">
    <citation type="journal article" date="2020" name="Stud. Mycol.">
        <title>101 Dothideomycetes genomes: a test case for predicting lifestyles and emergence of pathogens.</title>
        <authorList>
            <person name="Haridas S."/>
            <person name="Albert R."/>
            <person name="Binder M."/>
            <person name="Bloem J."/>
            <person name="Labutti K."/>
            <person name="Salamov A."/>
            <person name="Andreopoulos B."/>
            <person name="Baker S."/>
            <person name="Barry K."/>
            <person name="Bills G."/>
            <person name="Bluhm B."/>
            <person name="Cannon C."/>
            <person name="Castanera R."/>
            <person name="Culley D."/>
            <person name="Daum C."/>
            <person name="Ezra D."/>
            <person name="Gonzalez J."/>
            <person name="Henrissat B."/>
            <person name="Kuo A."/>
            <person name="Liang C."/>
            <person name="Lipzen A."/>
            <person name="Lutzoni F."/>
            <person name="Magnuson J."/>
            <person name="Mondo S."/>
            <person name="Nolan M."/>
            <person name="Ohm R."/>
            <person name="Pangilinan J."/>
            <person name="Park H.-J."/>
            <person name="Ramirez L."/>
            <person name="Alfaro M."/>
            <person name="Sun H."/>
            <person name="Tritt A."/>
            <person name="Yoshinaga Y."/>
            <person name="Zwiers L.-H."/>
            <person name="Turgeon B."/>
            <person name="Goodwin S."/>
            <person name="Spatafora J."/>
            <person name="Crous P."/>
            <person name="Grigoriev I."/>
        </authorList>
    </citation>
    <scope>NUCLEOTIDE SEQUENCE</scope>
    <source>
        <strain evidence="3">CBS 627.86</strain>
    </source>
</reference>
<protein>
    <submittedName>
        <fullName evidence="3">Ubiquitin 3 binding protein But2</fullName>
    </submittedName>
</protein>
<evidence type="ECO:0000313" key="4">
    <source>
        <dbReference type="Proteomes" id="UP000799770"/>
    </source>
</evidence>